<reference evidence="1 2" key="1">
    <citation type="submission" date="2024-01" db="EMBL/GenBank/DDBJ databases">
        <title>Complete Genome Sequence of Alkalicoccus halolimnae BZ-SZ-XJ29T, a Moderately Halophilic Bacterium Isolated from a Salt Lake.</title>
        <authorList>
            <person name="Zhao B."/>
        </authorList>
    </citation>
    <scope>NUCLEOTIDE SEQUENCE [LARGE SCALE GENOMIC DNA]</scope>
    <source>
        <strain evidence="1 2">BZ-SZ-XJ29</strain>
    </source>
</reference>
<protein>
    <recommendedName>
        <fullName evidence="3">Cellobiose phosphorylase</fullName>
    </recommendedName>
</protein>
<evidence type="ECO:0000313" key="1">
    <source>
        <dbReference type="EMBL" id="WWD78929.1"/>
    </source>
</evidence>
<dbReference type="RefSeq" id="WP_147804683.1">
    <property type="nucleotide sequence ID" value="NZ_CP144914.1"/>
</dbReference>
<dbReference type="Gene3D" id="2.70.98.40">
    <property type="entry name" value="Glycoside hydrolase, family 65, N-terminal domain"/>
    <property type="match status" value="1"/>
</dbReference>
<sequence>MYKLTKDKEYKMTNYRSKKTFSSFLPGLAGENGIPMWAFYVNRGQGIASFGIEDKNHAMMEFLPADKSLQLVETNGFRTFIKLHEERGNVFLEPFRTSAITEDDIEENMVISENKLKLEYINSHAGIRMDVTYFILPEEPISGLVRHVTFTNISDKPKTMEMLDGMPAVLPAGINNSAYKELGNTLKSWFDVRFPVPFLSFYTLRGSMEDTAEVKEIREGNYFTSFLSQKGKDEQLELLLDKNLIFGSDTSMQVPEAFIRSGLSELKKQPSSFTNKVSSGFAAWEGVIEPGEKVELFSAVGYAEDINEVKRFFSKPLSKEYMEKKEKLAERITADLLKKVNTSTAEPLFDAYTRQCYLDNGLRGGFPEVFEHGDKKKVYYLYSRKHGDLERDYNFFSISPTYYSQGNGNYRDINQNRRWDVFFEPKIYDANVQQFMNLIQLDGYNPLLVEGVRFEMDDPETFPFHQFAAPEFNERLKHFLKNSYTPGEIKHYIEDEAIPLFTPFKELLSAIMTSSRNVYQARFGEGYWIDHWTYNLDLIEAFLSIYPDKEEEFFFQTPYAFFNSPAFVQPRHKKITKKADKWRQYDAVLESENTGSGQWVRGKYGEGEIVTANLYSKLLLLAGVKVSTLAPYGLGIEMEAGKPGWNDSLNGLPGMIGSSTPEMQELARLTTLLEKHQSQKVALPEESGTFLLQLLEMMEKFDPEDEKSAYSYWDKTAALREKYRETVRHGVSGRQTTLKEEDVLRLLHAMKKRIDQGRESIQNYGVLPPTYFYFEVDNTEETTSGQKIWKPTAVTPFLEGIVKAMKNVSGKEEAKALYEQVKNSAVYDKKLGMYKTSMPIDAEPMEIGRARSFTPGWLENESVFLHMEYKYLLEVLKADLTEEFYADVRHALIPFLNPETYGRSTLENSSFIASSANPDPALHGRGFVSRLSGSTVEFLDMWIHMMAGRKIFSIKKGDLSFQLSPKLPEWMFTEDNKLSFVLLGNCKVTYLNSSRKNTYGVNHVLPVSYRLIYKSSQEKVINSRALKGEEAEDVRNGLVAEMEVTLE</sequence>
<dbReference type="InterPro" id="IPR008928">
    <property type="entry name" value="6-hairpin_glycosidase_sf"/>
</dbReference>
<dbReference type="KEGG" id="ahal:FTX54_010890"/>
<dbReference type="AlphaFoldDB" id="A0A5C7FDX4"/>
<proteinExistence type="predicted"/>
<dbReference type="SUPFAM" id="SSF48208">
    <property type="entry name" value="Six-hairpin glycosidases"/>
    <property type="match status" value="1"/>
</dbReference>
<evidence type="ECO:0008006" key="3">
    <source>
        <dbReference type="Google" id="ProtNLM"/>
    </source>
</evidence>
<dbReference type="EMBL" id="CP144914">
    <property type="protein sequence ID" value="WWD78929.1"/>
    <property type="molecule type" value="Genomic_DNA"/>
</dbReference>
<keyword evidence="2" id="KW-1185">Reference proteome</keyword>
<evidence type="ECO:0000313" key="2">
    <source>
        <dbReference type="Proteomes" id="UP000321816"/>
    </source>
</evidence>
<dbReference type="InterPro" id="IPR037018">
    <property type="entry name" value="GH65_N"/>
</dbReference>
<name>A0A5C7FDX4_9BACI</name>
<organism evidence="1 2">
    <name type="scientific">Alkalicoccus halolimnae</name>
    <dbReference type="NCBI Taxonomy" id="1667239"/>
    <lineage>
        <taxon>Bacteria</taxon>
        <taxon>Bacillati</taxon>
        <taxon>Bacillota</taxon>
        <taxon>Bacilli</taxon>
        <taxon>Bacillales</taxon>
        <taxon>Bacillaceae</taxon>
        <taxon>Alkalicoccus</taxon>
    </lineage>
</organism>
<dbReference type="GO" id="GO:0005975">
    <property type="term" value="P:carbohydrate metabolic process"/>
    <property type="evidence" value="ECO:0007669"/>
    <property type="project" value="InterPro"/>
</dbReference>
<accession>A0A5C7FDX4</accession>
<dbReference type="GO" id="GO:0003824">
    <property type="term" value="F:catalytic activity"/>
    <property type="evidence" value="ECO:0007669"/>
    <property type="project" value="UniProtKB-ARBA"/>
</dbReference>
<gene>
    <name evidence="1" type="ORF">FTX54_010890</name>
</gene>
<dbReference type="OrthoDB" id="38684at2"/>
<dbReference type="Proteomes" id="UP000321816">
    <property type="component" value="Chromosome"/>
</dbReference>